<dbReference type="PANTHER" id="PTHR28097">
    <property type="entry name" value="PHEROMONE A FACTOR RECEPTOR"/>
    <property type="match status" value="1"/>
</dbReference>
<feature type="transmembrane region" description="Helical" evidence="10">
    <location>
        <begin position="256"/>
        <end position="283"/>
    </location>
</feature>
<name>A0A4E9EBN1_GIBZA</name>
<sequence>MIQSQEQLDPKNGPLDLIKNDFKYPIPPRHLKNHLLAKRRHFYPRKKDGGSKFSAPSILSLNSLFHITVDVMADSIHLFGRDDLSIIKSPGPGTTITPSLTANLVCRVLFGIIANFACIVPLKNLYRNGEFAAVVFIANIQVSNLDTIINALIWRDDNTSKWWSGQGFCDVSPYYTNFLNALFGTCLLAIMRNLAQQVGLLRANLLSVQEKRRRNLVQALIMFPLPILQVAWVWPLTMQRYAVATLVGCSWVAWPAWPYMAFFVIAPVVVALITSGYAILTYIRFREIARTTRTAINSSRSANQRAQRTKRRLYLMVLAILVPYLPVVITLAVLNILGAFPLQPFDYDLIHNRTWPYPWSSVILVPSNGFTFILLNNCYINILAAIPVVLFFGMTKDAINSYRLGLLYFGLGHLFPKLQEEYDPDRMIYGSNSGTSHLIDSSVSTLTTASSASLNPVSLQPTQSATIPEVEIGHELREFQTSQSPLREIVHPPLSASPSTDPITLPPRNPFLFRTRFDLPTIPLPSLSSFAFRRKKDRRPPLDRGLPLDSLPSVVNGHMWEGNVSIQTPRNQTLVWADTEDAPTPDTITSDTRLLVPMSSTFSVTTEPLEETYRR</sequence>
<dbReference type="Proteomes" id="UP000746612">
    <property type="component" value="Unassembled WGS sequence"/>
</dbReference>
<dbReference type="AlphaFoldDB" id="A0A4E9EBN1"/>
<evidence type="ECO:0000256" key="8">
    <source>
        <dbReference type="ARBA" id="ARBA00023170"/>
    </source>
</evidence>
<dbReference type="EMBL" id="CAAKMV010000099">
    <property type="protein sequence ID" value="VIO54373.1"/>
    <property type="molecule type" value="Genomic_DNA"/>
</dbReference>
<keyword evidence="9" id="KW-0807">Transducer</keyword>
<gene>
    <name evidence="12" type="ORF">FUG_LOCUS122096</name>
    <name evidence="11" type="ORF">MDCFG202_LOCUS12261</name>
</gene>
<evidence type="ECO:0000256" key="6">
    <source>
        <dbReference type="ARBA" id="ARBA00023040"/>
    </source>
</evidence>
<proteinExistence type="inferred from homology"/>
<dbReference type="InterPro" id="IPR001499">
    <property type="entry name" value="GPCR_STE3"/>
</dbReference>
<reference evidence="11" key="2">
    <citation type="submission" date="2021-03" db="EMBL/GenBank/DDBJ databases">
        <authorList>
            <person name="Alouane T."/>
            <person name="Langin T."/>
            <person name="Bonhomme L."/>
        </authorList>
    </citation>
    <scope>NUCLEOTIDE SEQUENCE</scope>
    <source>
        <strain evidence="11">MDC_Fg202</strain>
    </source>
</reference>
<protein>
    <recommendedName>
        <fullName evidence="13">Pheromone a factor receptor</fullName>
    </recommendedName>
</protein>
<dbReference type="Gene3D" id="1.20.1070.10">
    <property type="entry name" value="Rhodopsin 7-helix transmembrane proteins"/>
    <property type="match status" value="1"/>
</dbReference>
<keyword evidence="6" id="KW-0297">G-protein coupled receptor</keyword>
<evidence type="ECO:0000256" key="2">
    <source>
        <dbReference type="ARBA" id="ARBA00011085"/>
    </source>
</evidence>
<dbReference type="GO" id="GO:0004932">
    <property type="term" value="F:mating-type factor pheromone receptor activity"/>
    <property type="evidence" value="ECO:0007669"/>
    <property type="project" value="InterPro"/>
</dbReference>
<feature type="transmembrane region" description="Helical" evidence="10">
    <location>
        <begin position="131"/>
        <end position="154"/>
    </location>
</feature>
<feature type="transmembrane region" description="Helical" evidence="10">
    <location>
        <begin position="216"/>
        <end position="236"/>
    </location>
</feature>
<feature type="transmembrane region" description="Helical" evidence="10">
    <location>
        <begin position="313"/>
        <end position="337"/>
    </location>
</feature>
<feature type="transmembrane region" description="Helical" evidence="10">
    <location>
        <begin position="369"/>
        <end position="393"/>
    </location>
</feature>
<keyword evidence="4 10" id="KW-0812">Transmembrane</keyword>
<evidence type="ECO:0008006" key="13">
    <source>
        <dbReference type="Google" id="ProtNLM"/>
    </source>
</evidence>
<evidence type="ECO:0000256" key="10">
    <source>
        <dbReference type="SAM" id="Phobius"/>
    </source>
</evidence>
<keyword evidence="3" id="KW-0589">Pheromone response</keyword>
<evidence type="ECO:0000256" key="4">
    <source>
        <dbReference type="ARBA" id="ARBA00022692"/>
    </source>
</evidence>
<evidence type="ECO:0000313" key="12">
    <source>
        <dbReference type="EMBL" id="VIO54373.1"/>
    </source>
</evidence>
<evidence type="ECO:0000256" key="9">
    <source>
        <dbReference type="ARBA" id="ARBA00023224"/>
    </source>
</evidence>
<comment type="similarity">
    <text evidence="2">Belongs to the G-protein coupled receptor 4 family.</text>
</comment>
<dbReference type="GO" id="GO:0000750">
    <property type="term" value="P:pheromone-dependent signal transduction involved in conjugation with cellular fusion"/>
    <property type="evidence" value="ECO:0007669"/>
    <property type="project" value="TreeGrafter"/>
</dbReference>
<evidence type="ECO:0000256" key="1">
    <source>
        <dbReference type="ARBA" id="ARBA00004141"/>
    </source>
</evidence>
<feature type="transmembrane region" description="Helical" evidence="10">
    <location>
        <begin position="174"/>
        <end position="195"/>
    </location>
</feature>
<organism evidence="12">
    <name type="scientific">Gibberella zeae</name>
    <name type="common">Wheat head blight fungus</name>
    <name type="synonym">Fusarium graminearum</name>
    <dbReference type="NCBI Taxonomy" id="5518"/>
    <lineage>
        <taxon>Eukaryota</taxon>
        <taxon>Fungi</taxon>
        <taxon>Dikarya</taxon>
        <taxon>Ascomycota</taxon>
        <taxon>Pezizomycotina</taxon>
        <taxon>Sordariomycetes</taxon>
        <taxon>Hypocreomycetidae</taxon>
        <taxon>Hypocreales</taxon>
        <taxon>Nectriaceae</taxon>
        <taxon>Fusarium</taxon>
    </lineage>
</organism>
<reference evidence="12" key="1">
    <citation type="submission" date="2019-04" db="EMBL/GenBank/DDBJ databases">
        <authorList>
            <person name="Melise S."/>
            <person name="Noan J."/>
            <person name="Okalmin O."/>
        </authorList>
    </citation>
    <scope>NUCLEOTIDE SEQUENCE</scope>
    <source>
        <strain evidence="12">FN9</strain>
    </source>
</reference>
<dbReference type="CDD" id="cd14966">
    <property type="entry name" value="7tmD_STE3"/>
    <property type="match status" value="1"/>
</dbReference>
<evidence type="ECO:0000256" key="3">
    <source>
        <dbReference type="ARBA" id="ARBA00022507"/>
    </source>
</evidence>
<dbReference type="PANTHER" id="PTHR28097:SF1">
    <property type="entry name" value="PHEROMONE A FACTOR RECEPTOR"/>
    <property type="match status" value="1"/>
</dbReference>
<dbReference type="EMBL" id="CAJPIJ010000022">
    <property type="protein sequence ID" value="CAG1963551.1"/>
    <property type="molecule type" value="Genomic_DNA"/>
</dbReference>
<dbReference type="Pfam" id="PF02076">
    <property type="entry name" value="STE3"/>
    <property type="match status" value="1"/>
</dbReference>
<keyword evidence="7 10" id="KW-0472">Membrane</keyword>
<evidence type="ECO:0000256" key="5">
    <source>
        <dbReference type="ARBA" id="ARBA00022989"/>
    </source>
</evidence>
<dbReference type="GO" id="GO:0005886">
    <property type="term" value="C:plasma membrane"/>
    <property type="evidence" value="ECO:0007669"/>
    <property type="project" value="TreeGrafter"/>
</dbReference>
<keyword evidence="8" id="KW-0675">Receptor</keyword>
<accession>A0A4E9EBN1</accession>
<comment type="subcellular location">
    <subcellularLocation>
        <location evidence="1">Membrane</location>
        <topology evidence="1">Multi-pass membrane protein</topology>
    </subcellularLocation>
</comment>
<keyword evidence="5 10" id="KW-1133">Transmembrane helix</keyword>
<evidence type="ECO:0000256" key="7">
    <source>
        <dbReference type="ARBA" id="ARBA00023136"/>
    </source>
</evidence>
<evidence type="ECO:0000313" key="11">
    <source>
        <dbReference type="EMBL" id="CAG1963551.1"/>
    </source>
</evidence>